<name>A0ABP0TQV6_9BRYO</name>
<proteinExistence type="predicted"/>
<dbReference type="SUPFAM" id="SSF52047">
    <property type="entry name" value="RNI-like"/>
    <property type="match status" value="1"/>
</dbReference>
<dbReference type="InterPro" id="IPR032675">
    <property type="entry name" value="LRR_dom_sf"/>
</dbReference>
<feature type="domain" description="F-box/LRR-repeat protein 15-like leucin rich repeat" evidence="3">
    <location>
        <begin position="137"/>
        <end position="280"/>
    </location>
</feature>
<keyword evidence="5" id="KW-1185">Reference proteome</keyword>
<accession>A0ABP0TQV6</accession>
<dbReference type="Pfam" id="PF25372">
    <property type="entry name" value="DUF7885"/>
    <property type="match status" value="1"/>
</dbReference>
<evidence type="ECO:0000259" key="2">
    <source>
        <dbReference type="Pfam" id="PF12937"/>
    </source>
</evidence>
<evidence type="ECO:0000313" key="5">
    <source>
        <dbReference type="Proteomes" id="UP001497512"/>
    </source>
</evidence>
<sequence length="423" mass="45637">MIQATDCPEVVDEAGSVLEKVEERWHELPPELLVQILALVDHRTVVVATGVCSSWRQSISTGIHELSFSWCGRSVSKLVQSVAPHFLSLQSCNLRRCMYLVDPAIEAIGAHWHDLRTLDLSNGTRLTDASLYDLARGCTLLEKLDLSGCVGITEAGLVVLAECCKNLRHLNLCGCDNAGSDTALVALAQHCRSLQSLNLGWCEHITDIGVTALVIGCSDLRVLDLCGCHLITDQSVIVLSEKCHCLRVLGLHCCRNITDAAMYSLVTNSKWRTQSHLRRNCVNKPGAKSLNNSSRNNYGASHRSYTRSSTGSCSSSGSTCSTDASRLPALSKGGFDTLLGEAGGHGLVSLNLSGCTALSARAVQAVCDAFPELHTCPERTSLIISGCLNLTSVHCICVVEARRERSSRAALKAAQAFNLRNRH</sequence>
<dbReference type="Proteomes" id="UP001497512">
    <property type="component" value="Chromosome 13"/>
</dbReference>
<feature type="region of interest" description="Disordered" evidence="1">
    <location>
        <begin position="282"/>
        <end position="324"/>
    </location>
</feature>
<organism evidence="4 5">
    <name type="scientific">Sphagnum troendelagicum</name>
    <dbReference type="NCBI Taxonomy" id="128251"/>
    <lineage>
        <taxon>Eukaryota</taxon>
        <taxon>Viridiplantae</taxon>
        <taxon>Streptophyta</taxon>
        <taxon>Embryophyta</taxon>
        <taxon>Bryophyta</taxon>
        <taxon>Sphagnophytina</taxon>
        <taxon>Sphagnopsida</taxon>
        <taxon>Sphagnales</taxon>
        <taxon>Sphagnaceae</taxon>
        <taxon>Sphagnum</taxon>
    </lineage>
</organism>
<feature type="compositionally biased region" description="Polar residues" evidence="1">
    <location>
        <begin position="289"/>
        <end position="299"/>
    </location>
</feature>
<evidence type="ECO:0000256" key="1">
    <source>
        <dbReference type="SAM" id="MobiDB-lite"/>
    </source>
</evidence>
<dbReference type="PANTHER" id="PTHR13318">
    <property type="entry name" value="PARTNER OF PAIRED, ISOFORM B-RELATED"/>
    <property type="match status" value="1"/>
</dbReference>
<dbReference type="Pfam" id="PF12937">
    <property type="entry name" value="F-box-like"/>
    <property type="match status" value="1"/>
</dbReference>
<dbReference type="SMART" id="SM00367">
    <property type="entry name" value="LRR_CC"/>
    <property type="match status" value="7"/>
</dbReference>
<dbReference type="InterPro" id="IPR057207">
    <property type="entry name" value="FBXL15_LRR"/>
</dbReference>
<evidence type="ECO:0008006" key="6">
    <source>
        <dbReference type="Google" id="ProtNLM"/>
    </source>
</evidence>
<dbReference type="InterPro" id="IPR001810">
    <property type="entry name" value="F-box_dom"/>
</dbReference>
<dbReference type="SUPFAM" id="SSF81383">
    <property type="entry name" value="F-box domain"/>
    <property type="match status" value="1"/>
</dbReference>
<dbReference type="Gene3D" id="3.80.10.10">
    <property type="entry name" value="Ribonuclease Inhibitor"/>
    <property type="match status" value="1"/>
</dbReference>
<protein>
    <recommendedName>
        <fullName evidence="6">F-box domain-containing protein</fullName>
    </recommendedName>
</protein>
<dbReference type="InterPro" id="IPR006553">
    <property type="entry name" value="Leu-rich_rpt_Cys-con_subtyp"/>
</dbReference>
<feature type="compositionally biased region" description="Low complexity" evidence="1">
    <location>
        <begin position="306"/>
        <end position="322"/>
    </location>
</feature>
<gene>
    <name evidence="4" type="ORF">CSSPTR1EN2_LOCUS6556</name>
</gene>
<evidence type="ECO:0000313" key="4">
    <source>
        <dbReference type="EMBL" id="CAK9202736.1"/>
    </source>
</evidence>
<evidence type="ECO:0000259" key="3">
    <source>
        <dbReference type="Pfam" id="PF25372"/>
    </source>
</evidence>
<dbReference type="EMBL" id="OZ019905">
    <property type="protein sequence ID" value="CAK9202736.1"/>
    <property type="molecule type" value="Genomic_DNA"/>
</dbReference>
<feature type="domain" description="F-box" evidence="2">
    <location>
        <begin position="25"/>
        <end position="60"/>
    </location>
</feature>
<dbReference type="InterPro" id="IPR036047">
    <property type="entry name" value="F-box-like_dom_sf"/>
</dbReference>
<dbReference type="PANTHER" id="PTHR13318:SF258">
    <property type="entry name" value="F-BOX PROTEIN SKP2A"/>
    <property type="match status" value="1"/>
</dbReference>
<reference evidence="4" key="1">
    <citation type="submission" date="2024-02" db="EMBL/GenBank/DDBJ databases">
        <authorList>
            <consortium name="ELIXIR-Norway"/>
            <consortium name="Elixir Norway"/>
        </authorList>
    </citation>
    <scope>NUCLEOTIDE SEQUENCE</scope>
</reference>